<keyword evidence="5 11" id="KW-0418">Kinase</keyword>
<dbReference type="GO" id="GO:0004674">
    <property type="term" value="F:protein serine/threonine kinase activity"/>
    <property type="evidence" value="ECO:0007669"/>
    <property type="project" value="UniProtKB-KW"/>
</dbReference>
<proteinExistence type="inferred from homology"/>
<evidence type="ECO:0000256" key="8">
    <source>
        <dbReference type="ARBA" id="ARBA00047899"/>
    </source>
</evidence>
<dbReference type="PROSITE" id="PS00108">
    <property type="entry name" value="PROTEIN_KINASE_ST"/>
    <property type="match status" value="1"/>
</dbReference>
<dbReference type="PANTHER" id="PTHR11042:SF138">
    <property type="entry name" value="SERINE_THREONINE-PROTEIN KINASE IKS1-RELATED"/>
    <property type="match status" value="1"/>
</dbReference>
<dbReference type="SUPFAM" id="SSF56112">
    <property type="entry name" value="Protein kinase-like (PK-like)"/>
    <property type="match status" value="1"/>
</dbReference>
<dbReference type="InterPro" id="IPR000719">
    <property type="entry name" value="Prot_kinase_dom"/>
</dbReference>
<keyword evidence="4" id="KW-0547">Nucleotide-binding</keyword>
<dbReference type="PROSITE" id="PS50011">
    <property type="entry name" value="PROTEIN_KINASE_DOM"/>
    <property type="match status" value="1"/>
</dbReference>
<dbReference type="Proteomes" id="UP000238350">
    <property type="component" value="Unassembled WGS sequence"/>
</dbReference>
<keyword evidence="3" id="KW-0808">Transferase</keyword>
<dbReference type="AlphaFoldDB" id="A0A2T0FKX2"/>
<name>A0A2T0FKX2_9ASCO</name>
<dbReference type="GO" id="GO:0005737">
    <property type="term" value="C:cytoplasm"/>
    <property type="evidence" value="ECO:0007669"/>
    <property type="project" value="TreeGrafter"/>
</dbReference>
<evidence type="ECO:0000259" key="10">
    <source>
        <dbReference type="PROSITE" id="PS50011"/>
    </source>
</evidence>
<comment type="similarity">
    <text evidence="7">Belongs to the protein kinase superfamily. Ser/Thr protein kinase family. GCN2 subfamily.</text>
</comment>
<sequence>MSLIRAGSGEVTLHRISETKVVVYDRSSRQLTVVPSPNDPPPRGPNEHCPTCGQRIDRPFNKHDLFPEYFSLLQSVGLDDSKPPVKTGISSTALSQGYFDRFFKTLRLLGRGSRASVYLVEHMLDNLSIGKFALKKVPVGNDREWLEKVLSEVHLLRQLSHSNLVKYNHVWLELSSPSSFGPEVPCAFILQEYCEGGTLEDYVFQRKTKPTRRLSAVDSSEKLELGDEYDRSDDGRLSVYEIKRFMIDITEGTRYLHEKGVIHRDLKPSNCLLQYRHANDLPTVLLSDFGESQLEGTMRHGTGSTGTLEYCAPELLRPLNGQLPLFSKRSDMFSIGMILHFLTFSDLPYSDAWQSHGDLEALKAEVASFAFNFGHSNTSMHRTDLGALIPLMRNLLGAPEVRPTANVLLTALEFVDVPQVPPQAIGKRLPAITQDAILRIIKILSVCIIPASPTILRVLGSLAAAECVIGWPVHLFVGHWAILLGAKIYDQYTN</sequence>
<evidence type="ECO:0000256" key="6">
    <source>
        <dbReference type="ARBA" id="ARBA00022840"/>
    </source>
</evidence>
<dbReference type="InterPro" id="IPR011009">
    <property type="entry name" value="Kinase-like_dom_sf"/>
</dbReference>
<accession>A0A2T0FKX2</accession>
<evidence type="ECO:0000256" key="5">
    <source>
        <dbReference type="ARBA" id="ARBA00022777"/>
    </source>
</evidence>
<keyword evidence="2" id="KW-0723">Serine/threonine-protein kinase</keyword>
<reference evidence="11 12" key="1">
    <citation type="submission" date="2017-04" db="EMBL/GenBank/DDBJ databases">
        <title>Genome sequencing of [Candida] sorbophila.</title>
        <authorList>
            <person name="Ahn J.O."/>
        </authorList>
    </citation>
    <scope>NUCLEOTIDE SEQUENCE [LARGE SCALE GENOMIC DNA]</scope>
    <source>
        <strain evidence="11 12">DS02</strain>
    </source>
</reference>
<dbReference type="GO" id="GO:0005524">
    <property type="term" value="F:ATP binding"/>
    <property type="evidence" value="ECO:0007669"/>
    <property type="project" value="UniProtKB-KW"/>
</dbReference>
<dbReference type="STRING" id="45607.A0A2T0FKX2"/>
<dbReference type="PANTHER" id="PTHR11042">
    <property type="entry name" value="EUKARYOTIC TRANSLATION INITIATION FACTOR 2-ALPHA KINASE EIF2-ALPHA KINASE -RELATED"/>
    <property type="match status" value="1"/>
</dbReference>
<dbReference type="InterPro" id="IPR050339">
    <property type="entry name" value="CC_SR_Kinase"/>
</dbReference>
<evidence type="ECO:0000256" key="9">
    <source>
        <dbReference type="ARBA" id="ARBA00048679"/>
    </source>
</evidence>
<keyword evidence="12" id="KW-1185">Reference proteome</keyword>
<evidence type="ECO:0000313" key="12">
    <source>
        <dbReference type="Proteomes" id="UP000238350"/>
    </source>
</evidence>
<evidence type="ECO:0000256" key="7">
    <source>
        <dbReference type="ARBA" id="ARBA00037982"/>
    </source>
</evidence>
<dbReference type="EMBL" id="NDIQ01000022">
    <property type="protein sequence ID" value="PRT55641.1"/>
    <property type="molecule type" value="Genomic_DNA"/>
</dbReference>
<protein>
    <recommendedName>
        <fullName evidence="1">non-specific serine/threonine protein kinase</fullName>
        <ecNumber evidence="1">2.7.11.1</ecNumber>
    </recommendedName>
</protein>
<evidence type="ECO:0000256" key="3">
    <source>
        <dbReference type="ARBA" id="ARBA00022679"/>
    </source>
</evidence>
<comment type="catalytic activity">
    <reaction evidence="9">
        <text>L-seryl-[protein] + ATP = O-phospho-L-seryl-[protein] + ADP + H(+)</text>
        <dbReference type="Rhea" id="RHEA:17989"/>
        <dbReference type="Rhea" id="RHEA-COMP:9863"/>
        <dbReference type="Rhea" id="RHEA-COMP:11604"/>
        <dbReference type="ChEBI" id="CHEBI:15378"/>
        <dbReference type="ChEBI" id="CHEBI:29999"/>
        <dbReference type="ChEBI" id="CHEBI:30616"/>
        <dbReference type="ChEBI" id="CHEBI:83421"/>
        <dbReference type="ChEBI" id="CHEBI:456216"/>
        <dbReference type="EC" id="2.7.11.1"/>
    </reaction>
</comment>
<gene>
    <name evidence="11" type="ORF">B9G98_03261</name>
</gene>
<dbReference type="RefSeq" id="XP_024665586.1">
    <property type="nucleotide sequence ID" value="XM_024809818.1"/>
</dbReference>
<dbReference type="InterPro" id="IPR018247">
    <property type="entry name" value="EF_Hand_1_Ca_BS"/>
</dbReference>
<comment type="catalytic activity">
    <reaction evidence="8">
        <text>L-threonyl-[protein] + ATP = O-phospho-L-threonyl-[protein] + ADP + H(+)</text>
        <dbReference type="Rhea" id="RHEA:46608"/>
        <dbReference type="Rhea" id="RHEA-COMP:11060"/>
        <dbReference type="Rhea" id="RHEA-COMP:11605"/>
        <dbReference type="ChEBI" id="CHEBI:15378"/>
        <dbReference type="ChEBI" id="CHEBI:30013"/>
        <dbReference type="ChEBI" id="CHEBI:30616"/>
        <dbReference type="ChEBI" id="CHEBI:61977"/>
        <dbReference type="ChEBI" id="CHEBI:456216"/>
        <dbReference type="EC" id="2.7.11.1"/>
    </reaction>
</comment>
<dbReference type="OrthoDB" id="1405469at2759"/>
<evidence type="ECO:0000256" key="1">
    <source>
        <dbReference type="ARBA" id="ARBA00012513"/>
    </source>
</evidence>
<evidence type="ECO:0000256" key="2">
    <source>
        <dbReference type="ARBA" id="ARBA00022527"/>
    </source>
</evidence>
<dbReference type="EC" id="2.7.11.1" evidence="1"/>
<dbReference type="Gene3D" id="3.30.200.20">
    <property type="entry name" value="Phosphorylase Kinase, domain 1"/>
    <property type="match status" value="1"/>
</dbReference>
<dbReference type="FunFam" id="3.30.200.20:FF:000306">
    <property type="entry name" value="IKS protein kinase"/>
    <property type="match status" value="1"/>
</dbReference>
<evidence type="ECO:0000313" key="11">
    <source>
        <dbReference type="EMBL" id="PRT55641.1"/>
    </source>
</evidence>
<dbReference type="PROSITE" id="PS00018">
    <property type="entry name" value="EF_HAND_1"/>
    <property type="match status" value="1"/>
</dbReference>
<keyword evidence="6" id="KW-0067">ATP-binding</keyword>
<dbReference type="GO" id="GO:0005634">
    <property type="term" value="C:nucleus"/>
    <property type="evidence" value="ECO:0007669"/>
    <property type="project" value="TreeGrafter"/>
</dbReference>
<evidence type="ECO:0000256" key="4">
    <source>
        <dbReference type="ARBA" id="ARBA00022741"/>
    </source>
</evidence>
<organism evidence="11 12">
    <name type="scientific">Wickerhamiella sorbophila</name>
    <dbReference type="NCBI Taxonomy" id="45607"/>
    <lineage>
        <taxon>Eukaryota</taxon>
        <taxon>Fungi</taxon>
        <taxon>Dikarya</taxon>
        <taxon>Ascomycota</taxon>
        <taxon>Saccharomycotina</taxon>
        <taxon>Dipodascomycetes</taxon>
        <taxon>Dipodascales</taxon>
        <taxon>Trichomonascaceae</taxon>
        <taxon>Wickerhamiella</taxon>
    </lineage>
</organism>
<dbReference type="SMART" id="SM00220">
    <property type="entry name" value="S_TKc"/>
    <property type="match status" value="1"/>
</dbReference>
<dbReference type="InterPro" id="IPR008271">
    <property type="entry name" value="Ser/Thr_kinase_AS"/>
</dbReference>
<dbReference type="Gene3D" id="1.10.510.10">
    <property type="entry name" value="Transferase(Phosphotransferase) domain 1"/>
    <property type="match status" value="1"/>
</dbReference>
<dbReference type="GeneID" id="36517009"/>
<comment type="caution">
    <text evidence="11">The sequence shown here is derived from an EMBL/GenBank/DDBJ whole genome shotgun (WGS) entry which is preliminary data.</text>
</comment>
<feature type="domain" description="Protein kinase" evidence="10">
    <location>
        <begin position="103"/>
        <end position="415"/>
    </location>
</feature>
<dbReference type="Pfam" id="PF00069">
    <property type="entry name" value="Pkinase"/>
    <property type="match status" value="1"/>
</dbReference>